<reference evidence="3" key="2">
    <citation type="submission" date="2020-08" db="EMBL/GenBank/DDBJ databases">
        <title>The Agave Microbiome: Exploring the role of microbial communities in plant adaptations to desert environments.</title>
        <authorList>
            <person name="Partida-Martinez L.P."/>
        </authorList>
    </citation>
    <scope>NUCLEOTIDE SEQUENCE [LARGE SCALE GENOMIC DNA]</scope>
    <source>
        <strain evidence="3">AT2.8</strain>
    </source>
</reference>
<gene>
    <name evidence="2" type="ORF">F4694_003875</name>
</gene>
<dbReference type="CDD" id="cd00063">
    <property type="entry name" value="FN3"/>
    <property type="match status" value="1"/>
</dbReference>
<sequence length="197" mass="21675">MLKKSKTILATMLTLTMMSEVGPINQPVNVYADSEVHTSLSAPSDIVIPSVTQTSISLKWNEVDGAESYNIYRTKLGYKDYKLIGNSQTTNFVDDNVENDSTYKYKVSALNGSGEGEKSVEVLGMTEWSFPNLVSKIDISAAGTGNRMRIGDMNSDGRQDILMVQPANVRDDARNPRYVGHLAAYDIEGNYCGSKEQ</sequence>
<dbReference type="SUPFAM" id="SSF49265">
    <property type="entry name" value="Fibronectin type III"/>
    <property type="match status" value="1"/>
</dbReference>
<evidence type="ECO:0000259" key="1">
    <source>
        <dbReference type="PROSITE" id="PS50853"/>
    </source>
</evidence>
<accession>A0A852TE09</accession>
<organism evidence="2 3">
    <name type="scientific">Neobacillus niacini</name>
    <dbReference type="NCBI Taxonomy" id="86668"/>
    <lineage>
        <taxon>Bacteria</taxon>
        <taxon>Bacillati</taxon>
        <taxon>Bacillota</taxon>
        <taxon>Bacilli</taxon>
        <taxon>Bacillales</taxon>
        <taxon>Bacillaceae</taxon>
        <taxon>Neobacillus</taxon>
    </lineage>
</organism>
<dbReference type="InterPro" id="IPR013783">
    <property type="entry name" value="Ig-like_fold"/>
</dbReference>
<dbReference type="InterPro" id="IPR003961">
    <property type="entry name" value="FN3_dom"/>
</dbReference>
<dbReference type="PROSITE" id="PS50853">
    <property type="entry name" value="FN3"/>
    <property type="match status" value="1"/>
</dbReference>
<dbReference type="Gene3D" id="2.60.40.10">
    <property type="entry name" value="Immunoglobulins"/>
    <property type="match status" value="1"/>
</dbReference>
<dbReference type="InterPro" id="IPR036116">
    <property type="entry name" value="FN3_sf"/>
</dbReference>
<evidence type="ECO:0000313" key="3">
    <source>
        <dbReference type="Proteomes" id="UP000548423"/>
    </source>
</evidence>
<name>A0A852TE09_9BACI</name>
<dbReference type="AlphaFoldDB" id="A0A852TE09"/>
<dbReference type="SMART" id="SM00060">
    <property type="entry name" value="FN3"/>
    <property type="match status" value="1"/>
</dbReference>
<evidence type="ECO:0000313" key="2">
    <source>
        <dbReference type="EMBL" id="NYE07090.1"/>
    </source>
</evidence>
<protein>
    <recommendedName>
        <fullName evidence="1">Fibronectin type-III domain-containing protein</fullName>
    </recommendedName>
</protein>
<reference evidence="3" key="1">
    <citation type="submission" date="2020-07" db="EMBL/GenBank/DDBJ databases">
        <authorList>
            <person name="Partida-Martinez L."/>
            <person name="Huntemann M."/>
            <person name="Clum A."/>
            <person name="Wang J."/>
            <person name="Palaniappan K."/>
            <person name="Ritter S."/>
            <person name="Chen I.-M."/>
            <person name="Stamatis D."/>
            <person name="Reddy T."/>
            <person name="O'Malley R."/>
            <person name="Daum C."/>
            <person name="Shapiro N."/>
            <person name="Ivanova N."/>
            <person name="Kyrpides N."/>
            <person name="Woyke T."/>
        </authorList>
    </citation>
    <scope>NUCLEOTIDE SEQUENCE [LARGE SCALE GENOMIC DNA]</scope>
    <source>
        <strain evidence="3">AT2.8</strain>
    </source>
</reference>
<proteinExistence type="predicted"/>
<dbReference type="EMBL" id="JACCBX010000008">
    <property type="protein sequence ID" value="NYE07090.1"/>
    <property type="molecule type" value="Genomic_DNA"/>
</dbReference>
<dbReference type="Proteomes" id="UP000548423">
    <property type="component" value="Unassembled WGS sequence"/>
</dbReference>
<dbReference type="Pfam" id="PF00041">
    <property type="entry name" value="fn3"/>
    <property type="match status" value="1"/>
</dbReference>
<feature type="domain" description="Fibronectin type-III" evidence="1">
    <location>
        <begin position="42"/>
        <end position="129"/>
    </location>
</feature>
<comment type="caution">
    <text evidence="2">The sequence shown here is derived from an EMBL/GenBank/DDBJ whole genome shotgun (WGS) entry which is preliminary data.</text>
</comment>